<dbReference type="EC" id="2.7.7.87" evidence="3"/>
<proteinExistence type="inferred from homology"/>
<name>A0A061HGV9_BLUGR</name>
<feature type="domain" description="YrdC-like" evidence="14">
    <location>
        <begin position="42"/>
        <end position="247"/>
    </location>
</feature>
<evidence type="ECO:0000256" key="4">
    <source>
        <dbReference type="ARBA" id="ARBA00015492"/>
    </source>
</evidence>
<dbReference type="InterPro" id="IPR017945">
    <property type="entry name" value="DHBP_synth_RibB-like_a/b_dom"/>
</dbReference>
<keyword evidence="7" id="KW-0819">tRNA processing</keyword>
<evidence type="ECO:0000256" key="8">
    <source>
        <dbReference type="ARBA" id="ARBA00022695"/>
    </source>
</evidence>
<evidence type="ECO:0000256" key="12">
    <source>
        <dbReference type="ARBA" id="ARBA00048366"/>
    </source>
</evidence>
<evidence type="ECO:0000259" key="14">
    <source>
        <dbReference type="PROSITE" id="PS51163"/>
    </source>
</evidence>
<dbReference type="GO" id="GO:0043047">
    <property type="term" value="F:single-stranded telomeric DNA binding"/>
    <property type="evidence" value="ECO:0007669"/>
    <property type="project" value="EnsemblFungi"/>
</dbReference>
<dbReference type="HOGENOM" id="CLU_031397_0_0_1"/>
<evidence type="ECO:0000256" key="1">
    <source>
        <dbReference type="ARBA" id="ARBA00004496"/>
    </source>
</evidence>
<dbReference type="Pfam" id="PF01300">
    <property type="entry name" value="Sua5_yciO_yrdC"/>
    <property type="match status" value="1"/>
</dbReference>
<dbReference type="FunFam" id="3.90.870.10:FF:000008">
    <property type="entry name" value="Threonylcarbamoyl-AMP synthase"/>
    <property type="match status" value="1"/>
</dbReference>
<evidence type="ECO:0000256" key="13">
    <source>
        <dbReference type="ARBA" id="ARBA00056339"/>
    </source>
</evidence>
<evidence type="ECO:0000256" key="7">
    <source>
        <dbReference type="ARBA" id="ARBA00022694"/>
    </source>
</evidence>
<dbReference type="GO" id="GO:0003725">
    <property type="term" value="F:double-stranded RNA binding"/>
    <property type="evidence" value="ECO:0007669"/>
    <property type="project" value="InterPro"/>
</dbReference>
<evidence type="ECO:0000313" key="15">
    <source>
        <dbReference type="EMBL" id="EPQ64388.1"/>
    </source>
</evidence>
<comment type="subcellular location">
    <subcellularLocation>
        <location evidence="1">Cytoplasm</location>
    </subcellularLocation>
</comment>
<dbReference type="GO" id="GO:0005524">
    <property type="term" value="F:ATP binding"/>
    <property type="evidence" value="ECO:0007669"/>
    <property type="project" value="UniProtKB-KW"/>
</dbReference>
<comment type="catalytic activity">
    <reaction evidence="12">
        <text>L-threonine + hydrogencarbonate + ATP = L-threonylcarbamoyladenylate + diphosphate + H2O</text>
        <dbReference type="Rhea" id="RHEA:36407"/>
        <dbReference type="ChEBI" id="CHEBI:15377"/>
        <dbReference type="ChEBI" id="CHEBI:17544"/>
        <dbReference type="ChEBI" id="CHEBI:30616"/>
        <dbReference type="ChEBI" id="CHEBI:33019"/>
        <dbReference type="ChEBI" id="CHEBI:57926"/>
        <dbReference type="ChEBI" id="CHEBI:73682"/>
        <dbReference type="EC" id="2.7.7.87"/>
    </reaction>
</comment>
<evidence type="ECO:0000313" key="17">
    <source>
        <dbReference type="Proteomes" id="UP000053110"/>
    </source>
</evidence>
<dbReference type="GO" id="GO:0000723">
    <property type="term" value="P:telomere maintenance"/>
    <property type="evidence" value="ECO:0007669"/>
    <property type="project" value="EnsemblFungi"/>
</dbReference>
<dbReference type="EMBL" id="UIGY01000135">
    <property type="protein sequence ID" value="SUZ11639.1"/>
    <property type="molecule type" value="Genomic_DNA"/>
</dbReference>
<evidence type="ECO:0000256" key="6">
    <source>
        <dbReference type="ARBA" id="ARBA00022679"/>
    </source>
</evidence>
<dbReference type="SUPFAM" id="SSF55821">
    <property type="entry name" value="YrdC/RibB"/>
    <property type="match status" value="1"/>
</dbReference>
<organism evidence="16">
    <name type="scientific">Blumeria graminis f. sp. tritici 96224</name>
    <dbReference type="NCBI Taxonomy" id="1268274"/>
    <lineage>
        <taxon>Eukaryota</taxon>
        <taxon>Fungi</taxon>
        <taxon>Dikarya</taxon>
        <taxon>Ascomycota</taxon>
        <taxon>Pezizomycotina</taxon>
        <taxon>Leotiomycetes</taxon>
        <taxon>Erysiphales</taxon>
        <taxon>Erysiphaceae</taxon>
        <taxon>Blumeria</taxon>
    </lineage>
</organism>
<evidence type="ECO:0000313" key="16">
    <source>
        <dbReference type="EMBL" id="SUZ11639.1"/>
    </source>
</evidence>
<dbReference type="PROSITE" id="PS51163">
    <property type="entry name" value="YRDC"/>
    <property type="match status" value="1"/>
</dbReference>
<dbReference type="OrthoDB" id="412787at2759"/>
<gene>
    <name evidence="15" type="ORF">BGT96224_1654</name>
    <name evidence="16" type="ORF">BGT96224V2_LOCUS4799</name>
</gene>
<comment type="function">
    <text evidence="13">Required for the formation of a threonylcarbamoyl group on adenosine at position 37 (t(6)A37) in tRNAs that read codons beginning with adenine. Likely catalyzes the conversion of L-threonine, HCO(3)(-)/CO(2) and ATP to give threonylcarbamoyl-AMP (TC-AMP) as the acyladenylate intermediate, with the release of diphosphate. Required for normal translation, by ensuring translation fidelity at the level of codon recognition, appropriate translation initiation selection and maintenance of reading frame. Also involved in telomere replication. Binds to single-stranded telomeric (ssTG) DNA and positively regulates telomere length.</text>
</comment>
<dbReference type="Gene3D" id="3.90.870.10">
    <property type="entry name" value="DHBP synthase"/>
    <property type="match status" value="1"/>
</dbReference>
<dbReference type="PANTHER" id="PTHR17490:SF16">
    <property type="entry name" value="THREONYLCARBAMOYL-AMP SYNTHASE"/>
    <property type="match status" value="1"/>
</dbReference>
<dbReference type="GO" id="GO:0061710">
    <property type="term" value="F:L-threonylcarbamoyladenylate synthase"/>
    <property type="evidence" value="ECO:0007669"/>
    <property type="project" value="UniProtKB-EC"/>
</dbReference>
<evidence type="ECO:0000256" key="10">
    <source>
        <dbReference type="ARBA" id="ARBA00022840"/>
    </source>
</evidence>
<dbReference type="Gene3D" id="3.40.50.11030">
    <property type="entry name" value="Threonylcarbamoyl-AMP synthase, C-terminal domain"/>
    <property type="match status" value="1"/>
</dbReference>
<dbReference type="Pfam" id="PF03481">
    <property type="entry name" value="Sua5_C"/>
    <property type="match status" value="1"/>
</dbReference>
<dbReference type="PANTHER" id="PTHR17490">
    <property type="entry name" value="SUA5"/>
    <property type="match status" value="1"/>
</dbReference>
<protein>
    <recommendedName>
        <fullName evidence="4">Threonylcarbamoyl-AMP synthase</fullName>
        <ecNumber evidence="3">2.7.7.87</ecNumber>
    </recommendedName>
    <alternativeName>
        <fullName evidence="11">L-threonylcarbamoyladenylate synthase</fullName>
    </alternativeName>
</protein>
<dbReference type="InterPro" id="IPR038385">
    <property type="entry name" value="Sua5/YwlC_C"/>
</dbReference>
<keyword evidence="6" id="KW-0808">Transferase</keyword>
<dbReference type="InterPro" id="IPR050156">
    <property type="entry name" value="TC-AMP_synthase_SUA5"/>
</dbReference>
<evidence type="ECO:0000256" key="11">
    <source>
        <dbReference type="ARBA" id="ARBA00029774"/>
    </source>
</evidence>
<dbReference type="AlphaFoldDB" id="A0A061HGV9"/>
<dbReference type="GO" id="GO:0005739">
    <property type="term" value="C:mitochondrion"/>
    <property type="evidence" value="ECO:0007669"/>
    <property type="project" value="EnsemblFungi"/>
</dbReference>
<reference evidence="17" key="1">
    <citation type="journal article" date="2013" name="Nat. Genet.">
        <title>The wheat powdery mildew genome shows the unique evolution of an obligate biotroph.</title>
        <authorList>
            <person name="Wicker T."/>
            <person name="Oberhaensli S."/>
            <person name="Parlange F."/>
            <person name="Buchmann J.P."/>
            <person name="Shatalina M."/>
            <person name="Roffler S."/>
            <person name="Ben-David R."/>
            <person name="Dolezel J."/>
            <person name="Simkova H."/>
            <person name="Schulze-Lefert P."/>
            <person name="Spanu P.D."/>
            <person name="Bruggmann R."/>
            <person name="Amselem J."/>
            <person name="Quesneville H."/>
            <person name="Ver Loren van Themaat E."/>
            <person name="Paape T."/>
            <person name="Shimizu K.K."/>
            <person name="Keller B."/>
        </authorList>
    </citation>
    <scope>NUCLEOTIDE SEQUENCE [LARGE SCALE GENOMIC DNA]</scope>
    <source>
        <strain evidence="17">96224</strain>
    </source>
</reference>
<dbReference type="GO" id="GO:0000049">
    <property type="term" value="F:tRNA binding"/>
    <property type="evidence" value="ECO:0007669"/>
    <property type="project" value="TreeGrafter"/>
</dbReference>
<keyword evidence="5" id="KW-0963">Cytoplasm</keyword>
<evidence type="ECO:0000256" key="3">
    <source>
        <dbReference type="ARBA" id="ARBA00012584"/>
    </source>
</evidence>
<dbReference type="Proteomes" id="UP000053110">
    <property type="component" value="Unassembled WGS sequence"/>
</dbReference>
<dbReference type="InterPro" id="IPR006070">
    <property type="entry name" value="Sua5-like_dom"/>
</dbReference>
<keyword evidence="8" id="KW-0548">Nucleotidyltransferase</keyword>
<accession>A0A061HGV9</accession>
<dbReference type="EMBL" id="KE375067">
    <property type="protein sequence ID" value="EPQ64388.1"/>
    <property type="molecule type" value="Genomic_DNA"/>
</dbReference>
<dbReference type="GO" id="GO:0006450">
    <property type="term" value="P:regulation of translational fidelity"/>
    <property type="evidence" value="ECO:0007669"/>
    <property type="project" value="EnsemblFungi"/>
</dbReference>
<reference evidence="16" key="3">
    <citation type="submission" date="2018-07" db="EMBL/GenBank/DDBJ databases">
        <authorList>
            <person name="Quirk P.G."/>
            <person name="Krulwich T.A."/>
        </authorList>
    </citation>
    <scope>NUCLEOTIDE SEQUENCE</scope>
    <source>
        <strain evidence="16">96224</strain>
    </source>
</reference>
<sequence>MAQSACVDEKKTRICLVDTDGFGHFTDDGFLEKWEMSIRENGGILQEAARQLQTFQSPVAFPTETVYGLGADATNSQAVKGIFRVKGRPSDNPLIVHVCDLVMLRDILIPGYAAKFDKGLPLPSDPIPDIYKPLIQRFWPGPLTILLKVPPESQLAPEVTAGLPTFGVRMPDSTLALSLISLVGKPLAAPSANASTKPSPTMAHHVLQDLDGKIDLILSEGACAIGVESTVVDGLCEPPAILRPGGVSLDEISECAGWNHVVKAYKDKSELGAKAPRAPGMKYKHYSPRAPVILFESEPSHTILSDSDYQSKGPVPEAVKEVLNSYFHDLDLSQMSSKIRKVGIISTKYWNFCGETDSITQSLPLNYLKTSDIEASAKIPTNYSIQQGELRQFLDQAFNTTSPSKNSGNSIAPEKIADFSKISLGSDSKFIARNLFAALRDLDQIGVDVILIEGIKDVGDIAAAVMNRLRKAATIVSC</sequence>
<evidence type="ECO:0000256" key="2">
    <source>
        <dbReference type="ARBA" id="ARBA00007663"/>
    </source>
</evidence>
<comment type="similarity">
    <text evidence="2">Belongs to the SUA5 family.</text>
</comment>
<dbReference type="InterPro" id="IPR005145">
    <property type="entry name" value="Sua5_C"/>
</dbReference>
<evidence type="ECO:0000256" key="5">
    <source>
        <dbReference type="ARBA" id="ARBA00022490"/>
    </source>
</evidence>
<reference evidence="15" key="2">
    <citation type="submission" date="2013-01" db="EMBL/GenBank/DDBJ databases">
        <title>The wheat powdery mildew genome reveals unique evolution of an obligate biotroph.</title>
        <authorList>
            <person name="Oberhaensli S."/>
            <person name="Wicker T."/>
            <person name="Keller B."/>
        </authorList>
    </citation>
    <scope>NUCLEOTIDE SEQUENCE</scope>
    <source>
        <strain evidence="15">96224</strain>
    </source>
</reference>
<keyword evidence="9" id="KW-0547">Nucleotide-binding</keyword>
<dbReference type="GO" id="GO:0002949">
    <property type="term" value="P:tRNA threonylcarbamoyladenosine modification"/>
    <property type="evidence" value="ECO:0007669"/>
    <property type="project" value="EnsemblFungi"/>
</dbReference>
<keyword evidence="10" id="KW-0067">ATP-binding</keyword>
<evidence type="ECO:0000256" key="9">
    <source>
        <dbReference type="ARBA" id="ARBA00022741"/>
    </source>
</evidence>